<name>A0A2I0UJ38_LIMLA</name>
<dbReference type="AlphaFoldDB" id="A0A2I0UJ38"/>
<sequence>MIRMLENLFYEDRLKEIGLFSLEKGRLRGDLIAVFQYLKGADRRDGEGLFIRECSYMTRGNGFKLEEWRFRLDITNSLQFQNDIDKDSKVLILISFHSEILCNIKETKLSPQEFDCKTKISNSSFKFFMLNRFMDLQVGAKYWASQSPELEDDECGNSDFPFVDTEIIRDQLYQLNVHKSMGPDKIYPRVLKKLANVMAGPLLIIYQRSWESGDVPAEGT</sequence>
<reference evidence="2" key="2">
    <citation type="submission" date="2017-12" db="EMBL/GenBank/DDBJ databases">
        <title>Genome sequence of the Bar-tailed Godwit (Limosa lapponica baueri).</title>
        <authorList>
            <person name="Lima N.C.B."/>
            <person name="Parody-Merino A.M."/>
            <person name="Battley P.F."/>
            <person name="Fidler A.E."/>
            <person name="Prosdocimi F."/>
        </authorList>
    </citation>
    <scope>NUCLEOTIDE SEQUENCE [LARGE SCALE GENOMIC DNA]</scope>
</reference>
<protein>
    <recommendedName>
        <fullName evidence="3">Rna-directed dna polymerase from mobile element jockey-like</fullName>
    </recommendedName>
</protein>
<organism evidence="1 2">
    <name type="scientific">Limosa lapponica baueri</name>
    <dbReference type="NCBI Taxonomy" id="1758121"/>
    <lineage>
        <taxon>Eukaryota</taxon>
        <taxon>Metazoa</taxon>
        <taxon>Chordata</taxon>
        <taxon>Craniata</taxon>
        <taxon>Vertebrata</taxon>
        <taxon>Euteleostomi</taxon>
        <taxon>Archelosauria</taxon>
        <taxon>Archosauria</taxon>
        <taxon>Dinosauria</taxon>
        <taxon>Saurischia</taxon>
        <taxon>Theropoda</taxon>
        <taxon>Coelurosauria</taxon>
        <taxon>Aves</taxon>
        <taxon>Neognathae</taxon>
        <taxon>Neoaves</taxon>
        <taxon>Charadriiformes</taxon>
        <taxon>Scolopacidae</taxon>
        <taxon>Limosa</taxon>
    </lineage>
</organism>
<dbReference type="Proteomes" id="UP000233556">
    <property type="component" value="Unassembled WGS sequence"/>
</dbReference>
<evidence type="ECO:0000313" key="2">
    <source>
        <dbReference type="Proteomes" id="UP000233556"/>
    </source>
</evidence>
<dbReference type="PANTHER" id="PTHR33395">
    <property type="entry name" value="TRANSCRIPTASE, PUTATIVE-RELATED-RELATED"/>
    <property type="match status" value="1"/>
</dbReference>
<evidence type="ECO:0000313" key="1">
    <source>
        <dbReference type="EMBL" id="PKU46059.1"/>
    </source>
</evidence>
<reference evidence="2" key="1">
    <citation type="submission" date="2017-11" db="EMBL/GenBank/DDBJ databases">
        <authorList>
            <person name="Lima N.C."/>
            <person name="Parody-Merino A.M."/>
            <person name="Battley P.F."/>
            <person name="Fidler A.E."/>
            <person name="Prosdocimi F."/>
        </authorList>
    </citation>
    <scope>NUCLEOTIDE SEQUENCE [LARGE SCALE GENOMIC DNA]</scope>
</reference>
<proteinExistence type="predicted"/>
<dbReference type="EMBL" id="KZ505729">
    <property type="protein sequence ID" value="PKU46059.1"/>
    <property type="molecule type" value="Genomic_DNA"/>
</dbReference>
<gene>
    <name evidence="1" type="ORF">llap_3628</name>
</gene>
<dbReference type="PANTHER" id="PTHR33395:SF22">
    <property type="entry name" value="REVERSE TRANSCRIPTASE DOMAIN-CONTAINING PROTEIN"/>
    <property type="match status" value="1"/>
</dbReference>
<keyword evidence="2" id="KW-1185">Reference proteome</keyword>
<evidence type="ECO:0008006" key="3">
    <source>
        <dbReference type="Google" id="ProtNLM"/>
    </source>
</evidence>
<accession>A0A2I0UJ38</accession>
<dbReference type="OrthoDB" id="187617at2759"/>